<evidence type="ECO:0000259" key="1">
    <source>
        <dbReference type="Pfam" id="PF07699"/>
    </source>
</evidence>
<name>L1JG15_GUITC</name>
<sequence>MIIWIHNNEQRKQSAPVRKKASYKLKTASPVRCDINTYKDFIGYDACINCPSYSITLSNQSSSFDQCLAIAGYNRDGKNCPTAKYLPWSRYASFGADQCKNVSKTCPADSYMIEQANMSSNIPFTKLSNNENIYWKFTDTGGDQTAYSVNGAVLRGDAVGKYVALGQCIGGGGAGGTIRVHDFWLPVGQYTVKVGRGRVKGNSTDSSLTSANLSYVAIGGGMGGWYGVNGNTVAPVAVAVEVQVVAEAFPVKAIPVSLALLVEAEVVAAPVA</sequence>
<dbReference type="Proteomes" id="UP000011087">
    <property type="component" value="Unassembled WGS sequence"/>
</dbReference>
<dbReference type="RefSeq" id="XP_005834416.1">
    <property type="nucleotide sequence ID" value="XM_005834359.1"/>
</dbReference>
<accession>L1JG15</accession>
<dbReference type="HOGENOM" id="CLU_1024675_0_0_1"/>
<dbReference type="Gene3D" id="2.10.50.10">
    <property type="entry name" value="Tumor Necrosis Factor Receptor, subunit A, domain 2"/>
    <property type="match status" value="1"/>
</dbReference>
<dbReference type="EnsemblProtists" id="EKX47436">
    <property type="protein sequence ID" value="EKX47436"/>
    <property type="gene ID" value="GUITHDRAFT_106879"/>
</dbReference>
<reference evidence="4" key="2">
    <citation type="submission" date="2012-11" db="EMBL/GenBank/DDBJ databases">
        <authorList>
            <person name="Kuo A."/>
            <person name="Curtis B.A."/>
            <person name="Tanifuji G."/>
            <person name="Burki F."/>
            <person name="Gruber A."/>
            <person name="Irimia M."/>
            <person name="Maruyama S."/>
            <person name="Arias M.C."/>
            <person name="Ball S.G."/>
            <person name="Gile G.H."/>
            <person name="Hirakawa Y."/>
            <person name="Hopkins J.F."/>
            <person name="Rensing S.A."/>
            <person name="Schmutz J."/>
            <person name="Symeonidi A."/>
            <person name="Elias M."/>
            <person name="Eveleigh R.J."/>
            <person name="Herman E.K."/>
            <person name="Klute M.J."/>
            <person name="Nakayama T."/>
            <person name="Obornik M."/>
            <person name="Reyes-Prieto A."/>
            <person name="Armbrust E.V."/>
            <person name="Aves S.J."/>
            <person name="Beiko R.G."/>
            <person name="Coutinho P."/>
            <person name="Dacks J.B."/>
            <person name="Durnford D.G."/>
            <person name="Fast N.M."/>
            <person name="Green B.R."/>
            <person name="Grisdale C."/>
            <person name="Hempe F."/>
            <person name="Henrissat B."/>
            <person name="Hoppner M.P."/>
            <person name="Ishida K.-I."/>
            <person name="Kim E."/>
            <person name="Koreny L."/>
            <person name="Kroth P.G."/>
            <person name="Liu Y."/>
            <person name="Malik S.-B."/>
            <person name="Maier U.G."/>
            <person name="McRose D."/>
            <person name="Mock T."/>
            <person name="Neilson J.A."/>
            <person name="Onodera N.T."/>
            <person name="Poole A.M."/>
            <person name="Pritham E.J."/>
            <person name="Richards T.A."/>
            <person name="Rocap G."/>
            <person name="Roy S.W."/>
            <person name="Sarai C."/>
            <person name="Schaack S."/>
            <person name="Shirato S."/>
            <person name="Slamovits C.H."/>
            <person name="Spencer D.F."/>
            <person name="Suzuki S."/>
            <person name="Worden A.Z."/>
            <person name="Zauner S."/>
            <person name="Barry K."/>
            <person name="Bell C."/>
            <person name="Bharti A.K."/>
            <person name="Crow J.A."/>
            <person name="Grimwood J."/>
            <person name="Kramer R."/>
            <person name="Lindquist E."/>
            <person name="Lucas S."/>
            <person name="Salamov A."/>
            <person name="McFadden G.I."/>
            <person name="Lane C.E."/>
            <person name="Keeling P.J."/>
            <person name="Gray M.W."/>
            <person name="Grigoriev I.V."/>
            <person name="Archibald J.M."/>
        </authorList>
    </citation>
    <scope>NUCLEOTIDE SEQUENCE</scope>
    <source>
        <strain evidence="4">CCMP2712</strain>
    </source>
</reference>
<keyword evidence="4" id="KW-1185">Reference proteome</keyword>
<organism evidence="2">
    <name type="scientific">Guillardia theta (strain CCMP2712)</name>
    <name type="common">Cryptophyte</name>
    <dbReference type="NCBI Taxonomy" id="905079"/>
    <lineage>
        <taxon>Eukaryota</taxon>
        <taxon>Cryptophyceae</taxon>
        <taxon>Pyrenomonadales</taxon>
        <taxon>Geminigeraceae</taxon>
        <taxon>Guillardia</taxon>
    </lineage>
</organism>
<protein>
    <recommendedName>
        <fullName evidence="1">Tyrosine-protein kinase ephrin type A/B receptor-like domain-containing protein</fullName>
    </recommendedName>
</protein>
<evidence type="ECO:0000313" key="3">
    <source>
        <dbReference type="EnsemblProtists" id="EKX47436"/>
    </source>
</evidence>
<dbReference type="Pfam" id="PF07699">
    <property type="entry name" value="Ephrin_rec_like"/>
    <property type="match status" value="1"/>
</dbReference>
<reference evidence="2 4" key="1">
    <citation type="journal article" date="2012" name="Nature">
        <title>Algal genomes reveal evolutionary mosaicism and the fate of nucleomorphs.</title>
        <authorList>
            <consortium name="DOE Joint Genome Institute"/>
            <person name="Curtis B.A."/>
            <person name="Tanifuji G."/>
            <person name="Burki F."/>
            <person name="Gruber A."/>
            <person name="Irimia M."/>
            <person name="Maruyama S."/>
            <person name="Arias M.C."/>
            <person name="Ball S.G."/>
            <person name="Gile G.H."/>
            <person name="Hirakawa Y."/>
            <person name="Hopkins J.F."/>
            <person name="Kuo A."/>
            <person name="Rensing S.A."/>
            <person name="Schmutz J."/>
            <person name="Symeonidi A."/>
            <person name="Elias M."/>
            <person name="Eveleigh R.J."/>
            <person name="Herman E.K."/>
            <person name="Klute M.J."/>
            <person name="Nakayama T."/>
            <person name="Obornik M."/>
            <person name="Reyes-Prieto A."/>
            <person name="Armbrust E.V."/>
            <person name="Aves S.J."/>
            <person name="Beiko R.G."/>
            <person name="Coutinho P."/>
            <person name="Dacks J.B."/>
            <person name="Durnford D.G."/>
            <person name="Fast N.M."/>
            <person name="Green B.R."/>
            <person name="Grisdale C.J."/>
            <person name="Hempel F."/>
            <person name="Henrissat B."/>
            <person name="Hoppner M.P."/>
            <person name="Ishida K."/>
            <person name="Kim E."/>
            <person name="Koreny L."/>
            <person name="Kroth P.G."/>
            <person name="Liu Y."/>
            <person name="Malik S.B."/>
            <person name="Maier U.G."/>
            <person name="McRose D."/>
            <person name="Mock T."/>
            <person name="Neilson J.A."/>
            <person name="Onodera N.T."/>
            <person name="Poole A.M."/>
            <person name="Pritham E.J."/>
            <person name="Richards T.A."/>
            <person name="Rocap G."/>
            <person name="Roy S.W."/>
            <person name="Sarai C."/>
            <person name="Schaack S."/>
            <person name="Shirato S."/>
            <person name="Slamovits C.H."/>
            <person name="Spencer D.F."/>
            <person name="Suzuki S."/>
            <person name="Worden A.Z."/>
            <person name="Zauner S."/>
            <person name="Barry K."/>
            <person name="Bell C."/>
            <person name="Bharti A.K."/>
            <person name="Crow J.A."/>
            <person name="Grimwood J."/>
            <person name="Kramer R."/>
            <person name="Lindquist E."/>
            <person name="Lucas S."/>
            <person name="Salamov A."/>
            <person name="McFadden G.I."/>
            <person name="Lane C.E."/>
            <person name="Keeling P.J."/>
            <person name="Gray M.W."/>
            <person name="Grigoriev I.V."/>
            <person name="Archibald J.M."/>
        </authorList>
    </citation>
    <scope>NUCLEOTIDE SEQUENCE</scope>
    <source>
        <strain evidence="2 4">CCMP2712</strain>
    </source>
</reference>
<gene>
    <name evidence="2" type="ORF">GUITHDRAFT_106879</name>
</gene>
<dbReference type="EMBL" id="JH992990">
    <property type="protein sequence ID" value="EKX47436.1"/>
    <property type="molecule type" value="Genomic_DNA"/>
</dbReference>
<dbReference type="PaxDb" id="55529-EKX47436"/>
<dbReference type="SMART" id="SM01411">
    <property type="entry name" value="Ephrin_rec_like"/>
    <property type="match status" value="1"/>
</dbReference>
<feature type="domain" description="Tyrosine-protein kinase ephrin type A/B receptor-like" evidence="1">
    <location>
        <begin position="31"/>
        <end position="67"/>
    </location>
</feature>
<dbReference type="InterPro" id="IPR011641">
    <property type="entry name" value="Tyr-kin_ephrin_A/B_rcpt-like"/>
</dbReference>
<reference evidence="3" key="3">
    <citation type="submission" date="2016-03" db="UniProtKB">
        <authorList>
            <consortium name="EnsemblProtists"/>
        </authorList>
    </citation>
    <scope>IDENTIFICATION</scope>
</reference>
<dbReference type="AlphaFoldDB" id="L1JG15"/>
<dbReference type="GeneID" id="17304099"/>
<evidence type="ECO:0000313" key="4">
    <source>
        <dbReference type="Proteomes" id="UP000011087"/>
    </source>
</evidence>
<evidence type="ECO:0000313" key="2">
    <source>
        <dbReference type="EMBL" id="EKX47436.1"/>
    </source>
</evidence>
<proteinExistence type="predicted"/>
<dbReference type="KEGG" id="gtt:GUITHDRAFT_106879"/>